<dbReference type="Proteomes" id="UP000002051">
    <property type="component" value="Chromosome 4"/>
</dbReference>
<gene>
    <name evidence="1" type="ordered locus">MTR_4g020010</name>
</gene>
<reference evidence="1 3" key="1">
    <citation type="journal article" date="2011" name="Nature">
        <title>The Medicago genome provides insight into the evolution of rhizobial symbioses.</title>
        <authorList>
            <person name="Young N.D."/>
            <person name="Debelle F."/>
            <person name="Oldroyd G.E."/>
            <person name="Geurts R."/>
            <person name="Cannon S.B."/>
            <person name="Udvardi M.K."/>
            <person name="Benedito V.A."/>
            <person name="Mayer K.F."/>
            <person name="Gouzy J."/>
            <person name="Schoof H."/>
            <person name="Van de Peer Y."/>
            <person name="Proost S."/>
            <person name="Cook D.R."/>
            <person name="Meyers B.C."/>
            <person name="Spannagl M."/>
            <person name="Cheung F."/>
            <person name="De Mita S."/>
            <person name="Krishnakumar V."/>
            <person name="Gundlach H."/>
            <person name="Zhou S."/>
            <person name="Mudge J."/>
            <person name="Bharti A.K."/>
            <person name="Murray J.D."/>
            <person name="Naoumkina M.A."/>
            <person name="Rosen B."/>
            <person name="Silverstein K.A."/>
            <person name="Tang H."/>
            <person name="Rombauts S."/>
            <person name="Zhao P.X."/>
            <person name="Zhou P."/>
            <person name="Barbe V."/>
            <person name="Bardou P."/>
            <person name="Bechner M."/>
            <person name="Bellec A."/>
            <person name="Berger A."/>
            <person name="Berges H."/>
            <person name="Bidwell S."/>
            <person name="Bisseling T."/>
            <person name="Choisne N."/>
            <person name="Couloux A."/>
            <person name="Denny R."/>
            <person name="Deshpande S."/>
            <person name="Dai X."/>
            <person name="Doyle J.J."/>
            <person name="Dudez A.M."/>
            <person name="Farmer A.D."/>
            <person name="Fouteau S."/>
            <person name="Franken C."/>
            <person name="Gibelin C."/>
            <person name="Gish J."/>
            <person name="Goldstein S."/>
            <person name="Gonzalez A.J."/>
            <person name="Green P.J."/>
            <person name="Hallab A."/>
            <person name="Hartog M."/>
            <person name="Hua A."/>
            <person name="Humphray S.J."/>
            <person name="Jeong D.H."/>
            <person name="Jing Y."/>
            <person name="Jocker A."/>
            <person name="Kenton S.M."/>
            <person name="Kim D.J."/>
            <person name="Klee K."/>
            <person name="Lai H."/>
            <person name="Lang C."/>
            <person name="Lin S."/>
            <person name="Macmil S.L."/>
            <person name="Magdelenat G."/>
            <person name="Matthews L."/>
            <person name="McCorrison J."/>
            <person name="Monaghan E.L."/>
            <person name="Mun J.H."/>
            <person name="Najar F.Z."/>
            <person name="Nicholson C."/>
            <person name="Noirot C."/>
            <person name="O'Bleness M."/>
            <person name="Paule C.R."/>
            <person name="Poulain J."/>
            <person name="Prion F."/>
            <person name="Qin B."/>
            <person name="Qu C."/>
            <person name="Retzel E.F."/>
            <person name="Riddle C."/>
            <person name="Sallet E."/>
            <person name="Samain S."/>
            <person name="Samson N."/>
            <person name="Sanders I."/>
            <person name="Saurat O."/>
            <person name="Scarpelli C."/>
            <person name="Schiex T."/>
            <person name="Segurens B."/>
            <person name="Severin A.J."/>
            <person name="Sherrier D.J."/>
            <person name="Shi R."/>
            <person name="Sims S."/>
            <person name="Singer S.R."/>
            <person name="Sinharoy S."/>
            <person name="Sterck L."/>
            <person name="Viollet A."/>
            <person name="Wang B.B."/>
            <person name="Wang K."/>
            <person name="Wang M."/>
            <person name="Wang X."/>
            <person name="Warfsmann J."/>
            <person name="Weissenbach J."/>
            <person name="White D.D."/>
            <person name="White J.D."/>
            <person name="Wiley G.B."/>
            <person name="Wincker P."/>
            <person name="Xing Y."/>
            <person name="Yang L."/>
            <person name="Yao Z."/>
            <person name="Ying F."/>
            <person name="Zhai J."/>
            <person name="Zhou L."/>
            <person name="Zuber A."/>
            <person name="Denarie J."/>
            <person name="Dixon R.A."/>
            <person name="May G.D."/>
            <person name="Schwartz D.C."/>
            <person name="Rogers J."/>
            <person name="Quetier F."/>
            <person name="Town C.D."/>
            <person name="Roe B.A."/>
        </authorList>
    </citation>
    <scope>NUCLEOTIDE SEQUENCE [LARGE SCALE GENOMIC DNA]</scope>
    <source>
        <strain evidence="1">A17</strain>
        <strain evidence="2 3">cv. Jemalong A17</strain>
    </source>
</reference>
<reference evidence="1 3" key="2">
    <citation type="journal article" date="2014" name="BMC Genomics">
        <title>An improved genome release (version Mt4.0) for the model legume Medicago truncatula.</title>
        <authorList>
            <person name="Tang H."/>
            <person name="Krishnakumar V."/>
            <person name="Bidwell S."/>
            <person name="Rosen B."/>
            <person name="Chan A."/>
            <person name="Zhou S."/>
            <person name="Gentzbittel L."/>
            <person name="Childs K.L."/>
            <person name="Yandell M."/>
            <person name="Gundlach H."/>
            <person name="Mayer K.F."/>
            <person name="Schwartz D.C."/>
            <person name="Town C.D."/>
        </authorList>
    </citation>
    <scope>GENOME REANNOTATION</scope>
    <source>
        <strain evidence="1">A17</strain>
        <strain evidence="2 3">cv. Jemalong A17</strain>
    </source>
</reference>
<evidence type="ECO:0000313" key="1">
    <source>
        <dbReference type="EMBL" id="KEH28995.1"/>
    </source>
</evidence>
<dbReference type="AlphaFoldDB" id="A0A072USY5"/>
<protein>
    <submittedName>
        <fullName evidence="1 2">Uncharacterized protein</fullName>
    </submittedName>
</protein>
<accession>A0A072USY5</accession>
<dbReference type="HOGENOM" id="CLU_2853070_0_0_1"/>
<dbReference type="EMBL" id="CM001220">
    <property type="protein sequence ID" value="KEH28995.1"/>
    <property type="molecule type" value="Genomic_DNA"/>
</dbReference>
<evidence type="ECO:0000313" key="2">
    <source>
        <dbReference type="EnsemblPlants" id="KEH28995"/>
    </source>
</evidence>
<evidence type="ECO:0000313" key="3">
    <source>
        <dbReference type="Proteomes" id="UP000002051"/>
    </source>
</evidence>
<dbReference type="EnsemblPlants" id="KEH28995">
    <property type="protein sequence ID" value="KEH28995"/>
    <property type="gene ID" value="MTR_4g020010"/>
</dbReference>
<reference evidence="2" key="3">
    <citation type="submission" date="2015-04" db="UniProtKB">
        <authorList>
            <consortium name="EnsemblPlants"/>
        </authorList>
    </citation>
    <scope>IDENTIFICATION</scope>
    <source>
        <strain evidence="2">cv. Jemalong A17</strain>
    </source>
</reference>
<name>A0A072USY5_MEDTR</name>
<sequence length="65" mass="7320">MTLPNKTISRNYSSHSCGHLPLTHHSINYALYRTLRSSDEKGCWKLNCSLEAKMSSSLVGRPLDI</sequence>
<proteinExistence type="predicted"/>
<organism evidence="1 3">
    <name type="scientific">Medicago truncatula</name>
    <name type="common">Barrel medic</name>
    <name type="synonym">Medicago tribuloides</name>
    <dbReference type="NCBI Taxonomy" id="3880"/>
    <lineage>
        <taxon>Eukaryota</taxon>
        <taxon>Viridiplantae</taxon>
        <taxon>Streptophyta</taxon>
        <taxon>Embryophyta</taxon>
        <taxon>Tracheophyta</taxon>
        <taxon>Spermatophyta</taxon>
        <taxon>Magnoliopsida</taxon>
        <taxon>eudicotyledons</taxon>
        <taxon>Gunneridae</taxon>
        <taxon>Pentapetalae</taxon>
        <taxon>rosids</taxon>
        <taxon>fabids</taxon>
        <taxon>Fabales</taxon>
        <taxon>Fabaceae</taxon>
        <taxon>Papilionoideae</taxon>
        <taxon>50 kb inversion clade</taxon>
        <taxon>NPAAA clade</taxon>
        <taxon>Hologalegina</taxon>
        <taxon>IRL clade</taxon>
        <taxon>Trifolieae</taxon>
        <taxon>Medicago</taxon>
    </lineage>
</organism>
<keyword evidence="3" id="KW-1185">Reference proteome</keyword>